<evidence type="ECO:0000313" key="3">
    <source>
        <dbReference type="Proteomes" id="UP000468901"/>
    </source>
</evidence>
<dbReference type="Proteomes" id="UP000468901">
    <property type="component" value="Unassembled WGS sequence"/>
</dbReference>
<keyword evidence="3" id="KW-1185">Reference proteome</keyword>
<comment type="caution">
    <text evidence="2">The sequence shown here is derived from an EMBL/GenBank/DDBJ whole genome shotgun (WGS) entry which is preliminary data.</text>
</comment>
<feature type="chain" id="PRO_5026907818" description="DUF2946 domain-containing protein" evidence="1">
    <location>
        <begin position="21"/>
        <end position="128"/>
    </location>
</feature>
<keyword evidence="1" id="KW-0732">Signal</keyword>
<sequence>MKTARLAGFYVALAAMLFRAFLPDGWMPAPPSHNTGAAWAPFVICTANGLAERGDAHGSSQHDDDHEQRYAPCAYAAAAHLASPEMGVAVAIYDAAFLPAPLDAASDLPLQRELFARERSRAPPFLTI</sequence>
<evidence type="ECO:0008006" key="4">
    <source>
        <dbReference type="Google" id="ProtNLM"/>
    </source>
</evidence>
<accession>A0A6N6VN96</accession>
<feature type="signal peptide" evidence="1">
    <location>
        <begin position="1"/>
        <end position="20"/>
    </location>
</feature>
<proteinExistence type="predicted"/>
<evidence type="ECO:0000313" key="2">
    <source>
        <dbReference type="EMBL" id="KAB7741228.1"/>
    </source>
</evidence>
<gene>
    <name evidence="2" type="ORF">F2P47_05640</name>
</gene>
<reference evidence="2 3" key="1">
    <citation type="submission" date="2019-09" db="EMBL/GenBank/DDBJ databases">
        <title>Parvibaculum sedimenti sp. nov., isolated from sediment.</title>
        <authorList>
            <person name="Wang Y."/>
        </authorList>
    </citation>
    <scope>NUCLEOTIDE SEQUENCE [LARGE SCALE GENOMIC DNA]</scope>
    <source>
        <strain evidence="2 3">HXT-9</strain>
    </source>
</reference>
<organism evidence="2 3">
    <name type="scientific">Parvibaculum sedimenti</name>
    <dbReference type="NCBI Taxonomy" id="2608632"/>
    <lineage>
        <taxon>Bacteria</taxon>
        <taxon>Pseudomonadati</taxon>
        <taxon>Pseudomonadota</taxon>
        <taxon>Alphaproteobacteria</taxon>
        <taxon>Hyphomicrobiales</taxon>
        <taxon>Parvibaculaceae</taxon>
        <taxon>Parvibaculum</taxon>
    </lineage>
</organism>
<dbReference type="RefSeq" id="WP_152215200.1">
    <property type="nucleotide sequence ID" value="NZ_JBAQYD010000358.1"/>
</dbReference>
<protein>
    <recommendedName>
        <fullName evidence="4">DUF2946 domain-containing protein</fullName>
    </recommendedName>
</protein>
<dbReference type="AlphaFoldDB" id="A0A6N6VN96"/>
<dbReference type="EMBL" id="WESC01000004">
    <property type="protein sequence ID" value="KAB7741228.1"/>
    <property type="molecule type" value="Genomic_DNA"/>
</dbReference>
<name>A0A6N6VN96_9HYPH</name>
<evidence type="ECO:0000256" key="1">
    <source>
        <dbReference type="SAM" id="SignalP"/>
    </source>
</evidence>